<keyword evidence="3" id="KW-1185">Reference proteome</keyword>
<reference evidence="2" key="1">
    <citation type="submission" date="2021-06" db="EMBL/GenBank/DDBJ databases">
        <title>Comparative genomics, transcriptomics and evolutionary studies reveal genomic signatures of adaptation to plant cell wall in hemibiotrophic fungi.</title>
        <authorList>
            <consortium name="DOE Joint Genome Institute"/>
            <person name="Baroncelli R."/>
            <person name="Diaz J.F."/>
            <person name="Benocci T."/>
            <person name="Peng M."/>
            <person name="Battaglia E."/>
            <person name="Haridas S."/>
            <person name="Andreopoulos W."/>
            <person name="Labutti K."/>
            <person name="Pangilinan J."/>
            <person name="Floch G.L."/>
            <person name="Makela M.R."/>
            <person name="Henrissat B."/>
            <person name="Grigoriev I.V."/>
            <person name="Crouch J.A."/>
            <person name="De Vries R.P."/>
            <person name="Sukno S.A."/>
            <person name="Thon M.R."/>
        </authorList>
    </citation>
    <scope>NUCLEOTIDE SEQUENCE</scope>
    <source>
        <strain evidence="2">CBS 102054</strain>
    </source>
</reference>
<evidence type="ECO:0000256" key="1">
    <source>
        <dbReference type="SAM" id="SignalP"/>
    </source>
</evidence>
<dbReference type="RefSeq" id="XP_060444099.1">
    <property type="nucleotide sequence ID" value="XM_060590544.1"/>
</dbReference>
<dbReference type="GeneID" id="85475406"/>
<dbReference type="PROSITE" id="PS51257">
    <property type="entry name" value="PROKAR_LIPOPROTEIN"/>
    <property type="match status" value="1"/>
</dbReference>
<sequence>MRTHGGLGRLRGLGEFLAIVSTSFACHLAQTTAAVHTCLSLCHPLPSEMSSPYGVQQALRIVPALAPDDECLDG</sequence>
<proteinExistence type="predicted"/>
<comment type="caution">
    <text evidence="2">The sequence shown here is derived from an EMBL/GenBank/DDBJ whole genome shotgun (WGS) entry which is preliminary data.</text>
</comment>
<feature type="signal peptide" evidence="1">
    <location>
        <begin position="1"/>
        <end position="25"/>
    </location>
</feature>
<name>A0AAI9ZRT6_9PEZI</name>
<protein>
    <recommendedName>
        <fullName evidence="4">Secreted protein</fullName>
    </recommendedName>
</protein>
<organism evidence="2 3">
    <name type="scientific">Colletotrichum phormii</name>
    <dbReference type="NCBI Taxonomy" id="359342"/>
    <lineage>
        <taxon>Eukaryota</taxon>
        <taxon>Fungi</taxon>
        <taxon>Dikarya</taxon>
        <taxon>Ascomycota</taxon>
        <taxon>Pezizomycotina</taxon>
        <taxon>Sordariomycetes</taxon>
        <taxon>Hypocreomycetidae</taxon>
        <taxon>Glomerellales</taxon>
        <taxon>Glomerellaceae</taxon>
        <taxon>Colletotrichum</taxon>
        <taxon>Colletotrichum acutatum species complex</taxon>
    </lineage>
</organism>
<dbReference type="EMBL" id="JAHMHQ010000012">
    <property type="protein sequence ID" value="KAK1635492.1"/>
    <property type="molecule type" value="Genomic_DNA"/>
</dbReference>
<gene>
    <name evidence="2" type="ORF">BDP81DRAFT_429764</name>
</gene>
<keyword evidence="1" id="KW-0732">Signal</keyword>
<dbReference type="Proteomes" id="UP001243989">
    <property type="component" value="Unassembled WGS sequence"/>
</dbReference>
<accession>A0AAI9ZRT6</accession>
<dbReference type="AlphaFoldDB" id="A0AAI9ZRT6"/>
<feature type="chain" id="PRO_5042573482" description="Secreted protein" evidence="1">
    <location>
        <begin position="26"/>
        <end position="74"/>
    </location>
</feature>
<evidence type="ECO:0000313" key="3">
    <source>
        <dbReference type="Proteomes" id="UP001243989"/>
    </source>
</evidence>
<evidence type="ECO:0000313" key="2">
    <source>
        <dbReference type="EMBL" id="KAK1635492.1"/>
    </source>
</evidence>
<evidence type="ECO:0008006" key="4">
    <source>
        <dbReference type="Google" id="ProtNLM"/>
    </source>
</evidence>